<name>A0A3E2B4T5_9FIRM</name>
<feature type="transmembrane region" description="Helical" evidence="8">
    <location>
        <begin position="370"/>
        <end position="386"/>
    </location>
</feature>
<feature type="transmembrane region" description="Helical" evidence="8">
    <location>
        <begin position="286"/>
        <end position="304"/>
    </location>
</feature>
<keyword evidence="5 8" id="KW-0812">Transmembrane</keyword>
<keyword evidence="7 8" id="KW-0472">Membrane</keyword>
<dbReference type="AlphaFoldDB" id="A0A3E2B4T5"/>
<feature type="domain" description="Glycosyltransferase RgtA/B/C/D-like" evidence="9">
    <location>
        <begin position="172"/>
        <end position="318"/>
    </location>
</feature>
<accession>A0A3E2B4T5</accession>
<feature type="transmembrane region" description="Helical" evidence="8">
    <location>
        <begin position="214"/>
        <end position="233"/>
    </location>
</feature>
<dbReference type="InterPro" id="IPR038731">
    <property type="entry name" value="RgtA/B/C-like"/>
</dbReference>
<proteinExistence type="predicted"/>
<evidence type="ECO:0000256" key="5">
    <source>
        <dbReference type="ARBA" id="ARBA00022692"/>
    </source>
</evidence>
<keyword evidence="11" id="KW-1185">Reference proteome</keyword>
<dbReference type="InterPro" id="IPR050297">
    <property type="entry name" value="LipidA_mod_glycosyltrf_83"/>
</dbReference>
<dbReference type="GO" id="GO:0016763">
    <property type="term" value="F:pentosyltransferase activity"/>
    <property type="evidence" value="ECO:0007669"/>
    <property type="project" value="TreeGrafter"/>
</dbReference>
<dbReference type="Pfam" id="PF13231">
    <property type="entry name" value="PMT_2"/>
    <property type="match status" value="1"/>
</dbReference>
<feature type="transmembrane region" description="Helical" evidence="8">
    <location>
        <begin position="393"/>
        <end position="411"/>
    </location>
</feature>
<protein>
    <recommendedName>
        <fullName evidence="9">Glycosyltransferase RgtA/B/C/D-like domain-containing protein</fullName>
    </recommendedName>
</protein>
<feature type="transmembrane region" description="Helical" evidence="8">
    <location>
        <begin position="99"/>
        <end position="117"/>
    </location>
</feature>
<keyword evidence="4" id="KW-0808">Transferase</keyword>
<dbReference type="OrthoDB" id="9809099at2"/>
<gene>
    <name evidence="10" type="ORF">DV520_04900</name>
</gene>
<keyword evidence="3" id="KW-0328">Glycosyltransferase</keyword>
<dbReference type="EMBL" id="QQRQ01000005">
    <property type="protein sequence ID" value="RFT07033.1"/>
    <property type="molecule type" value="Genomic_DNA"/>
</dbReference>
<feature type="transmembrane region" description="Helical" evidence="8">
    <location>
        <begin position="309"/>
        <end position="327"/>
    </location>
</feature>
<evidence type="ECO:0000256" key="4">
    <source>
        <dbReference type="ARBA" id="ARBA00022679"/>
    </source>
</evidence>
<comment type="caution">
    <text evidence="10">The sequence shown here is derived from an EMBL/GenBank/DDBJ whole genome shotgun (WGS) entry which is preliminary data.</text>
</comment>
<evidence type="ECO:0000259" key="9">
    <source>
        <dbReference type="Pfam" id="PF13231"/>
    </source>
</evidence>
<organism evidence="10 11">
    <name type="scientific">Evtepia gabavorous</name>
    <dbReference type="NCBI Taxonomy" id="2211183"/>
    <lineage>
        <taxon>Bacteria</taxon>
        <taxon>Bacillati</taxon>
        <taxon>Bacillota</taxon>
        <taxon>Clostridia</taxon>
        <taxon>Eubacteriales</taxon>
        <taxon>Evtepia</taxon>
    </lineage>
</organism>
<reference evidence="10 11" key="1">
    <citation type="submission" date="2018-07" db="EMBL/GenBank/DDBJ databases">
        <title>GABA Modulating Bacteria of the Human Gut Microbiota.</title>
        <authorList>
            <person name="Strandwitz P."/>
            <person name="Kim K.H."/>
            <person name="Terekhova D."/>
            <person name="Liu J.K."/>
            <person name="Sharma A."/>
            <person name="Levering J."/>
            <person name="Mcdonald D."/>
            <person name="Dietrich D."/>
            <person name="Ramadhar T.R."/>
            <person name="Lekbua A."/>
            <person name="Mroue N."/>
            <person name="Liston C."/>
            <person name="Stewart E.J."/>
            <person name="Dubin M.J."/>
            <person name="Zengler K."/>
            <person name="Knight R."/>
            <person name="Gilbert J.A."/>
            <person name="Clardy J."/>
            <person name="Lewis K."/>
        </authorList>
    </citation>
    <scope>NUCLEOTIDE SEQUENCE [LARGE SCALE GENOMIC DNA]</scope>
    <source>
        <strain evidence="10 11">KLE1738</strain>
    </source>
</reference>
<evidence type="ECO:0000313" key="11">
    <source>
        <dbReference type="Proteomes" id="UP000260649"/>
    </source>
</evidence>
<evidence type="ECO:0000313" key="10">
    <source>
        <dbReference type="EMBL" id="RFT07033.1"/>
    </source>
</evidence>
<dbReference type="Proteomes" id="UP000260649">
    <property type="component" value="Unassembled WGS sequence"/>
</dbReference>
<dbReference type="PANTHER" id="PTHR33908:SF11">
    <property type="entry name" value="MEMBRANE PROTEIN"/>
    <property type="match status" value="1"/>
</dbReference>
<evidence type="ECO:0000256" key="8">
    <source>
        <dbReference type="SAM" id="Phobius"/>
    </source>
</evidence>
<evidence type="ECO:0000256" key="7">
    <source>
        <dbReference type="ARBA" id="ARBA00023136"/>
    </source>
</evidence>
<evidence type="ECO:0000256" key="3">
    <source>
        <dbReference type="ARBA" id="ARBA00022676"/>
    </source>
</evidence>
<dbReference type="PANTHER" id="PTHR33908">
    <property type="entry name" value="MANNOSYLTRANSFERASE YKCB-RELATED"/>
    <property type="match status" value="1"/>
</dbReference>
<sequence>MRWKRIQTPEPGGTAWMFPSDRPLFFGVFSGKERNSGLFVAMLAPIWYTTIIWSGAGSLAPAKNPGRCPAGTCLRRRCAPKEDDVYKPTHAAQPDRRPLWEALILAALLALFLAIQLPKLDSVPWDQYESWRQSDTYSIAVNYVQYGMDLLHPQLNYDGVSENYAQLELQIVPYLSALVFQLTGTMTPVVPRLLCMLFFLGSAWFLYRLMRGISGRWPALVGLGIYLFLPLSMMTAHVIQPEACALFFYCGGVWLLWRFQQTRRLAFLWGASAMTAVAIMEKTPVAFVGLVFLYVLFSLGGLACLRSPVFYGCGLLTLGPPVALILYTSHHSVFRFVDGIGLKHIFSKEILSIFTAEGQQFFWEALPSRFGWGAVILGCVGLFFAVRRKLHFYGVWALAFALECVTIVAVIRFPYYLVFLLPLCGALSAVAVQSLARLRLPLAAVACAAVAVTTVQGNLALWPQTQADPIIAEVGQFIQAHTQPDEGVAIGVNNPSYLNAANRRGYRANIAYYDYIPTGPEAEVTYFIEHGVRWFVVVQGWVYNDEDGAYRTYLREQFPVAATGTNCVIYDLQGE</sequence>
<evidence type="ECO:0000256" key="1">
    <source>
        <dbReference type="ARBA" id="ARBA00004651"/>
    </source>
</evidence>
<comment type="subcellular location">
    <subcellularLocation>
        <location evidence="1">Cell membrane</location>
        <topology evidence="1">Multi-pass membrane protein</topology>
    </subcellularLocation>
</comment>
<dbReference type="GO" id="GO:0009103">
    <property type="term" value="P:lipopolysaccharide biosynthetic process"/>
    <property type="evidence" value="ECO:0007669"/>
    <property type="project" value="UniProtKB-ARBA"/>
</dbReference>
<evidence type="ECO:0000256" key="2">
    <source>
        <dbReference type="ARBA" id="ARBA00022475"/>
    </source>
</evidence>
<dbReference type="GO" id="GO:0005886">
    <property type="term" value="C:plasma membrane"/>
    <property type="evidence" value="ECO:0007669"/>
    <property type="project" value="UniProtKB-SubCell"/>
</dbReference>
<evidence type="ECO:0000256" key="6">
    <source>
        <dbReference type="ARBA" id="ARBA00022989"/>
    </source>
</evidence>
<keyword evidence="6 8" id="KW-1133">Transmembrane helix</keyword>
<feature type="transmembrane region" description="Helical" evidence="8">
    <location>
        <begin position="189"/>
        <end position="207"/>
    </location>
</feature>
<keyword evidence="2" id="KW-1003">Cell membrane</keyword>